<organism evidence="1 2">
    <name type="scientific">Stenotrophomonas maltophilia</name>
    <name type="common">Pseudomonas maltophilia</name>
    <name type="synonym">Xanthomonas maltophilia</name>
    <dbReference type="NCBI Taxonomy" id="40324"/>
    <lineage>
        <taxon>Bacteria</taxon>
        <taxon>Pseudomonadati</taxon>
        <taxon>Pseudomonadota</taxon>
        <taxon>Gammaproteobacteria</taxon>
        <taxon>Lysobacterales</taxon>
        <taxon>Lysobacteraceae</taxon>
        <taxon>Stenotrophomonas</taxon>
        <taxon>Stenotrophomonas maltophilia group</taxon>
    </lineage>
</organism>
<name>A0A7V8FJ04_STEMA</name>
<evidence type="ECO:0000313" key="1">
    <source>
        <dbReference type="EMBL" id="KAF1017025.1"/>
    </source>
</evidence>
<accession>A0A7V8FJ04</accession>
<gene>
    <name evidence="1" type="ORF">GAK31_00284</name>
</gene>
<proteinExistence type="predicted"/>
<evidence type="ECO:0000313" key="2">
    <source>
        <dbReference type="Proteomes" id="UP000487117"/>
    </source>
</evidence>
<dbReference type="AlphaFoldDB" id="A0A7V8FJ04"/>
<dbReference type="EMBL" id="WNDS01000001">
    <property type="protein sequence ID" value="KAF1017025.1"/>
    <property type="molecule type" value="Genomic_DNA"/>
</dbReference>
<reference evidence="2" key="1">
    <citation type="journal article" date="2020" name="MBio">
        <title>Horizontal gene transfer to a defensive symbiont with a reduced genome amongst a multipartite beetle microbiome.</title>
        <authorList>
            <person name="Waterworth S.C."/>
            <person name="Florez L.V."/>
            <person name="Rees E.R."/>
            <person name="Hertweck C."/>
            <person name="Kaltenpoth M."/>
            <person name="Kwan J.C."/>
        </authorList>
    </citation>
    <scope>NUCLEOTIDE SEQUENCE [LARGE SCALE GENOMIC DNA]</scope>
</reference>
<comment type="caution">
    <text evidence="1">The sequence shown here is derived from an EMBL/GenBank/DDBJ whole genome shotgun (WGS) entry which is preliminary data.</text>
</comment>
<sequence>MAPRSLESRIAERRVEAMRRDNERRAYRERLAGPTRTVIQSPDAPDRDVCAAAKRQRSAAFDAMGTRRS</sequence>
<dbReference type="Proteomes" id="UP000487117">
    <property type="component" value="Unassembled WGS sequence"/>
</dbReference>
<protein>
    <submittedName>
        <fullName evidence="1">Uncharacterized protein</fullName>
    </submittedName>
</protein>